<proteinExistence type="predicted"/>
<evidence type="ECO:0000259" key="1">
    <source>
        <dbReference type="PROSITE" id="PS51184"/>
    </source>
</evidence>
<protein>
    <submittedName>
        <fullName evidence="2">Cupin-like domain-containing protein</fullName>
    </submittedName>
</protein>
<feature type="domain" description="JmjC" evidence="1">
    <location>
        <begin position="126"/>
        <end position="279"/>
    </location>
</feature>
<dbReference type="InterPro" id="IPR041667">
    <property type="entry name" value="Cupin_8"/>
</dbReference>
<accession>A0A7H0LJK5</accession>
<dbReference type="PROSITE" id="PS51184">
    <property type="entry name" value="JMJC"/>
    <property type="match status" value="1"/>
</dbReference>
<sequence>MTVSAAQRQTDGDPLDRLPPVEIRAASSVNLDALIANGVPVVLTGLFDAWPALAAGRHSPARLSAYLKAMDRGMAGPVMEAPANSGGRFGYAADLREFSFSKRQRSIPETLDRIERLLGTADAPFVAIQMLPLVSHLPDFVRDNAMPLLPAVGPRLWIGGPVRTQTHNDRDHNLACVIAGHRRFVLFPPEQVSNLYVGPLDNPPPLSLVDPEAPDLARFPRYTDALAAARVAHLAPGDALFMPKYWWHHVTSRDPYNAMVNYWWGDSATGLERANDAFLTALLALRDLPASERAYWKAMFDLHVFGSESAVDHIPAELRGALGTMRPAARAALKQQLKMAFLKSS</sequence>
<dbReference type="KEGG" id="spap:H3Z74_00940"/>
<evidence type="ECO:0000313" key="3">
    <source>
        <dbReference type="Proteomes" id="UP000516148"/>
    </source>
</evidence>
<dbReference type="InterPro" id="IPR014710">
    <property type="entry name" value="RmlC-like_jellyroll"/>
</dbReference>
<dbReference type="Gene3D" id="2.60.120.10">
    <property type="entry name" value="Jelly Rolls"/>
    <property type="match status" value="1"/>
</dbReference>
<name>A0A7H0LJK5_9SPHN</name>
<dbReference type="PANTHER" id="PTHR12461">
    <property type="entry name" value="HYPOXIA-INDUCIBLE FACTOR 1 ALPHA INHIBITOR-RELATED"/>
    <property type="match status" value="1"/>
</dbReference>
<keyword evidence="3" id="KW-1185">Reference proteome</keyword>
<dbReference type="PANTHER" id="PTHR12461:SF105">
    <property type="entry name" value="HYPOXIA-INDUCIBLE FACTOR 1-ALPHA INHIBITOR"/>
    <property type="match status" value="1"/>
</dbReference>
<dbReference type="Proteomes" id="UP000516148">
    <property type="component" value="Chromosome"/>
</dbReference>
<dbReference type="SUPFAM" id="SSF51197">
    <property type="entry name" value="Clavaminate synthase-like"/>
    <property type="match status" value="1"/>
</dbReference>
<evidence type="ECO:0000313" key="2">
    <source>
        <dbReference type="EMBL" id="QNQ09858.1"/>
    </source>
</evidence>
<gene>
    <name evidence="2" type="ORF">H3Z74_00940</name>
</gene>
<reference evidence="2 3" key="1">
    <citation type="submission" date="2020-09" db="EMBL/GenBank/DDBJ databases">
        <title>Sphingomonas sp., a new species isolated from pork steak.</title>
        <authorList>
            <person name="Heidler von Heilborn D."/>
        </authorList>
    </citation>
    <scope>NUCLEOTIDE SEQUENCE [LARGE SCALE GENOMIC DNA]</scope>
    <source>
        <strain evidence="3">S8-3T</strain>
    </source>
</reference>
<organism evidence="2 3">
    <name type="scientific">Sphingomonas alpina</name>
    <dbReference type="NCBI Taxonomy" id="653931"/>
    <lineage>
        <taxon>Bacteria</taxon>
        <taxon>Pseudomonadati</taxon>
        <taxon>Pseudomonadota</taxon>
        <taxon>Alphaproteobacteria</taxon>
        <taxon>Sphingomonadales</taxon>
        <taxon>Sphingomonadaceae</taxon>
        <taxon>Sphingomonas</taxon>
    </lineage>
</organism>
<dbReference type="Pfam" id="PF13621">
    <property type="entry name" value="Cupin_8"/>
    <property type="match status" value="1"/>
</dbReference>
<dbReference type="EMBL" id="CP061038">
    <property type="protein sequence ID" value="QNQ09858.1"/>
    <property type="molecule type" value="Genomic_DNA"/>
</dbReference>
<dbReference type="InterPro" id="IPR003347">
    <property type="entry name" value="JmjC_dom"/>
</dbReference>
<dbReference type="SMART" id="SM00558">
    <property type="entry name" value="JmjC"/>
    <property type="match status" value="1"/>
</dbReference>
<dbReference type="RefSeq" id="WP_187762167.1">
    <property type="nucleotide sequence ID" value="NZ_CP061038.1"/>
</dbReference>
<dbReference type="AlphaFoldDB" id="A0A7H0LJK5"/>